<evidence type="ECO:0000313" key="11">
    <source>
        <dbReference type="EMBL" id="TFJ86817.1"/>
    </source>
</evidence>
<evidence type="ECO:0000256" key="6">
    <source>
        <dbReference type="ARBA" id="ARBA00022989"/>
    </source>
</evidence>
<dbReference type="GO" id="GO:0006906">
    <property type="term" value="P:vesicle fusion"/>
    <property type="evidence" value="ECO:0007669"/>
    <property type="project" value="TreeGrafter"/>
</dbReference>
<dbReference type="PANTHER" id="PTHR21094:SF2">
    <property type="entry name" value="GOLGI SNAP RECEPTOR COMPLEX MEMBER 1"/>
    <property type="match status" value="1"/>
</dbReference>
<dbReference type="GO" id="GO:0005797">
    <property type="term" value="C:Golgi medial cisterna"/>
    <property type="evidence" value="ECO:0007669"/>
    <property type="project" value="TreeGrafter"/>
</dbReference>
<protein>
    <recommendedName>
        <fullName evidence="13">Golgi SNAP receptor complex member 1</fullName>
    </recommendedName>
</protein>
<keyword evidence="12" id="KW-1185">Reference proteome</keyword>
<dbReference type="GO" id="GO:0005484">
    <property type="term" value="F:SNAP receptor activity"/>
    <property type="evidence" value="ECO:0007669"/>
    <property type="project" value="TreeGrafter"/>
</dbReference>
<dbReference type="EMBL" id="SDOX01000007">
    <property type="protein sequence ID" value="TFJ86817.1"/>
    <property type="molecule type" value="Genomic_DNA"/>
</dbReference>
<evidence type="ECO:0000256" key="9">
    <source>
        <dbReference type="SAM" id="MobiDB-lite"/>
    </source>
</evidence>
<reference evidence="11" key="1">
    <citation type="submission" date="2019-01" db="EMBL/GenBank/DDBJ databases">
        <title>Nuclear Genome Assembly of the Microalgal Biofuel strain Nannochloropsis salina CCMP1776.</title>
        <authorList>
            <person name="Hovde B."/>
        </authorList>
    </citation>
    <scope>NUCLEOTIDE SEQUENCE [LARGE SCALE GENOMIC DNA]</scope>
    <source>
        <strain evidence="11">CCMP1776</strain>
    </source>
</reference>
<dbReference type="GO" id="GO:0006888">
    <property type="term" value="P:endoplasmic reticulum to Golgi vesicle-mediated transport"/>
    <property type="evidence" value="ECO:0007669"/>
    <property type="project" value="InterPro"/>
</dbReference>
<evidence type="ECO:0000256" key="5">
    <source>
        <dbReference type="ARBA" id="ARBA00022927"/>
    </source>
</evidence>
<comment type="subcellular location">
    <subcellularLocation>
        <location evidence="1">Golgi apparatus membrane</location>
        <topology evidence="1">Single-pass type IV membrane protein</topology>
    </subcellularLocation>
</comment>
<keyword evidence="6 10" id="KW-1133">Transmembrane helix</keyword>
<keyword evidence="5" id="KW-0653">Protein transport</keyword>
<sequence length="254" mass="27941">MLNSGSSGGIGGGYISDHYLANFSMADWDELKRKVRGIENKLEGKCHTFSLMAQSSNVDTRHDEENPLLQDSEELNIVAEIESLLAALAKCNEAMGQMLAHGARPSSSAVLQRYREILDYYANDFQKSQTVLQRKRETTELLSTRAGGKPNTGTKNGADWGNPQMDQLLRERNAIHSSLRGVDSILSQAMETKDGLRAQRHSLTGANTGLAGLANNLPSISRVVDAIQRIKTRDNIIIGLLTACCLCFTIWYLV</sequence>
<dbReference type="OrthoDB" id="422156at2759"/>
<dbReference type="AlphaFoldDB" id="A0A4D9D8W2"/>
<dbReference type="GO" id="GO:0048219">
    <property type="term" value="P:inter-Golgi cisterna vesicle-mediated transport"/>
    <property type="evidence" value="ECO:0007669"/>
    <property type="project" value="TreeGrafter"/>
</dbReference>
<keyword evidence="3" id="KW-0813">Transport</keyword>
<keyword evidence="4 10" id="KW-0812">Transmembrane</keyword>
<evidence type="ECO:0000256" key="2">
    <source>
        <dbReference type="ARBA" id="ARBA00008473"/>
    </source>
</evidence>
<dbReference type="GO" id="GO:0000139">
    <property type="term" value="C:Golgi membrane"/>
    <property type="evidence" value="ECO:0007669"/>
    <property type="project" value="UniProtKB-SubCell"/>
</dbReference>
<dbReference type="GO" id="GO:0015031">
    <property type="term" value="P:protein transport"/>
    <property type="evidence" value="ECO:0007669"/>
    <property type="project" value="UniProtKB-KW"/>
</dbReference>
<comment type="similarity">
    <text evidence="2">Belongs to the GOSR1 family.</text>
</comment>
<feature type="region of interest" description="Disordered" evidence="9">
    <location>
        <begin position="141"/>
        <end position="160"/>
    </location>
</feature>
<evidence type="ECO:0000256" key="1">
    <source>
        <dbReference type="ARBA" id="ARBA00004409"/>
    </source>
</evidence>
<feature type="transmembrane region" description="Helical" evidence="10">
    <location>
        <begin position="236"/>
        <end position="253"/>
    </location>
</feature>
<dbReference type="Proteomes" id="UP000355283">
    <property type="component" value="Unassembled WGS sequence"/>
</dbReference>
<evidence type="ECO:0000256" key="7">
    <source>
        <dbReference type="ARBA" id="ARBA00023034"/>
    </source>
</evidence>
<name>A0A4D9D8W2_9STRA</name>
<evidence type="ECO:0000313" key="12">
    <source>
        <dbReference type="Proteomes" id="UP000355283"/>
    </source>
</evidence>
<dbReference type="PANTHER" id="PTHR21094">
    <property type="entry name" value="GOS-28 SNARE- RELATED"/>
    <property type="match status" value="1"/>
</dbReference>
<organism evidence="11 12">
    <name type="scientific">Nannochloropsis salina CCMP1776</name>
    <dbReference type="NCBI Taxonomy" id="1027361"/>
    <lineage>
        <taxon>Eukaryota</taxon>
        <taxon>Sar</taxon>
        <taxon>Stramenopiles</taxon>
        <taxon>Ochrophyta</taxon>
        <taxon>Eustigmatophyceae</taxon>
        <taxon>Eustigmatales</taxon>
        <taxon>Monodopsidaceae</taxon>
        <taxon>Microchloropsis</taxon>
        <taxon>Microchloropsis salina</taxon>
    </lineage>
</organism>
<keyword evidence="7" id="KW-0333">Golgi apparatus</keyword>
<dbReference type="GO" id="GO:0005801">
    <property type="term" value="C:cis-Golgi network"/>
    <property type="evidence" value="ECO:0007669"/>
    <property type="project" value="InterPro"/>
</dbReference>
<proteinExistence type="inferred from homology"/>
<evidence type="ECO:0000256" key="8">
    <source>
        <dbReference type="ARBA" id="ARBA00023136"/>
    </source>
</evidence>
<gene>
    <name evidence="11" type="ORF">NSK_001905</name>
</gene>
<dbReference type="GO" id="GO:0031201">
    <property type="term" value="C:SNARE complex"/>
    <property type="evidence" value="ECO:0007669"/>
    <property type="project" value="TreeGrafter"/>
</dbReference>
<evidence type="ECO:0008006" key="13">
    <source>
        <dbReference type="Google" id="ProtNLM"/>
    </source>
</evidence>
<evidence type="ECO:0000256" key="4">
    <source>
        <dbReference type="ARBA" id="ARBA00022692"/>
    </source>
</evidence>
<evidence type="ECO:0000256" key="10">
    <source>
        <dbReference type="SAM" id="Phobius"/>
    </source>
</evidence>
<comment type="caution">
    <text evidence="11">The sequence shown here is derived from an EMBL/GenBank/DDBJ whole genome shotgun (WGS) entry which is preliminary data.</text>
</comment>
<dbReference type="Pfam" id="PF12352">
    <property type="entry name" value="V-SNARE_C"/>
    <property type="match status" value="1"/>
</dbReference>
<dbReference type="InterPro" id="IPR023601">
    <property type="entry name" value="Golgi_SNAP_su1"/>
</dbReference>
<evidence type="ECO:0000256" key="3">
    <source>
        <dbReference type="ARBA" id="ARBA00022448"/>
    </source>
</evidence>
<accession>A0A4D9D8W2</accession>
<keyword evidence="8 10" id="KW-0472">Membrane</keyword>